<reference evidence="12" key="3">
    <citation type="submission" date="2015-02" db="EMBL/GenBank/DDBJ databases">
        <title>Genome analysis of three genomes within the thermophilic hydrogenogenic bacterial species Caldanaerobacter subterraneus.</title>
        <authorList>
            <person name="Sant'Anna F.H."/>
            <person name="Lebedinsky A."/>
            <person name="Sokolova T."/>
            <person name="Robb F.T."/>
            <person name="Gonzalez J.M."/>
        </authorList>
    </citation>
    <scope>NUCLEOTIDE SEQUENCE [LARGE SCALE GENOMIC DNA]</scope>
    <source>
        <strain evidence="12">DSM 12653</strain>
    </source>
</reference>
<dbReference type="Gene3D" id="3.40.640.10">
    <property type="entry name" value="Type I PLP-dependent aspartate aminotransferase-like (Major domain)"/>
    <property type="match status" value="1"/>
</dbReference>
<evidence type="ECO:0000256" key="5">
    <source>
        <dbReference type="ARBA" id="ARBA00022917"/>
    </source>
</evidence>
<keyword evidence="5 8" id="KW-0648">Protein biosynthesis</keyword>
<keyword evidence="3 8" id="KW-0808">Transferase</keyword>
<evidence type="ECO:0000256" key="7">
    <source>
        <dbReference type="ARBA" id="ARBA00044507"/>
    </source>
</evidence>
<comment type="pathway">
    <text evidence="8">Aminoacyl-tRNA biosynthesis; selenocysteinyl-tRNA(Sec) biosynthesis; selenocysteinyl-tRNA(Sec) from L-seryl-tRNA(Sec) (bacterial route): step 1/1.</text>
</comment>
<dbReference type="GO" id="GO:0004125">
    <property type="term" value="F:L-seryl-tRNA(Sec) selenium transferase activity"/>
    <property type="evidence" value="ECO:0007669"/>
    <property type="project" value="UniProtKB-UniRule"/>
</dbReference>
<evidence type="ECO:0000256" key="9">
    <source>
        <dbReference type="PIRSR" id="PIRSR618319-50"/>
    </source>
</evidence>
<evidence type="ECO:0000256" key="3">
    <source>
        <dbReference type="ARBA" id="ARBA00022679"/>
    </source>
</evidence>
<evidence type="ECO:0000256" key="8">
    <source>
        <dbReference type="HAMAP-Rule" id="MF_00423"/>
    </source>
</evidence>
<dbReference type="InterPro" id="IPR004534">
    <property type="entry name" value="SelA_trans"/>
</dbReference>
<dbReference type="InterPro" id="IPR018319">
    <property type="entry name" value="SelA-like"/>
</dbReference>
<dbReference type="Pfam" id="PF12390">
    <property type="entry name" value="Se-cys_synth_N"/>
    <property type="match status" value="1"/>
</dbReference>
<dbReference type="GO" id="GO:0001717">
    <property type="term" value="P:conversion of seryl-tRNAsec to selenocys-tRNAsec"/>
    <property type="evidence" value="ECO:0007669"/>
    <property type="project" value="UniProtKB-UniRule"/>
</dbReference>
<evidence type="ECO:0000256" key="2">
    <source>
        <dbReference type="ARBA" id="ARBA00022490"/>
    </source>
</evidence>
<dbReference type="RefSeq" id="WP_043884114.1">
    <property type="nucleotide sequence ID" value="NZ_ABXP02000102.1"/>
</dbReference>
<comment type="subcellular location">
    <subcellularLocation>
        <location evidence="8">Cytoplasm</location>
    </subcellularLocation>
</comment>
<dbReference type="Pfam" id="PF03841">
    <property type="entry name" value="SelA"/>
    <property type="match status" value="1"/>
</dbReference>
<evidence type="ECO:0000259" key="10">
    <source>
        <dbReference type="Pfam" id="PF12390"/>
    </source>
</evidence>
<evidence type="ECO:0000256" key="4">
    <source>
        <dbReference type="ARBA" id="ARBA00022898"/>
    </source>
</evidence>
<evidence type="ECO:0000313" key="11">
    <source>
        <dbReference type="EMBL" id="KKC29238.1"/>
    </source>
</evidence>
<reference evidence="11 12" key="1">
    <citation type="submission" date="2008-07" db="EMBL/GenBank/DDBJ databases">
        <authorList>
            <person name="Gonzalez J."/>
            <person name="Sokolova T."/>
            <person name="Ferriera S."/>
            <person name="Johnson J."/>
            <person name="Kravitz S."/>
            <person name="Beeson K."/>
            <person name="Sutton G."/>
            <person name="Rogers Y.-H."/>
            <person name="Friedman R."/>
            <person name="Frazier M."/>
            <person name="Venter J.C."/>
        </authorList>
    </citation>
    <scope>NUCLEOTIDE SEQUENCE [LARGE SCALE GENOMIC DNA]</scope>
    <source>
        <strain evidence="11 12">DSM 12653</strain>
    </source>
</reference>
<comment type="cofactor">
    <cofactor evidence="1 8 9">
        <name>pyridoxal 5'-phosphate</name>
        <dbReference type="ChEBI" id="CHEBI:597326"/>
    </cofactor>
</comment>
<comment type="function">
    <text evidence="8">Converts seryl-tRNA(Sec) to selenocysteinyl-tRNA(Sec) required for selenoprotein biosynthesis.</text>
</comment>
<dbReference type="PANTHER" id="PTHR32328:SF0">
    <property type="entry name" value="L-SERYL-TRNA(SEC) SELENIUM TRANSFERASE"/>
    <property type="match status" value="1"/>
</dbReference>
<organism evidence="11 12">
    <name type="scientific">Caldanaerobacter subterraneus subsp. pacificus DSM 12653</name>
    <dbReference type="NCBI Taxonomy" id="391606"/>
    <lineage>
        <taxon>Bacteria</taxon>
        <taxon>Bacillati</taxon>
        <taxon>Bacillota</taxon>
        <taxon>Clostridia</taxon>
        <taxon>Thermoanaerobacterales</taxon>
        <taxon>Thermoanaerobacteraceae</taxon>
        <taxon>Caldanaerobacter</taxon>
    </lineage>
</organism>
<dbReference type="PANTHER" id="PTHR32328">
    <property type="entry name" value="L-SERYL-TRNA(SEC) SELENIUM TRANSFERASE"/>
    <property type="match status" value="1"/>
</dbReference>
<comment type="catalytic activity">
    <reaction evidence="8">
        <text>L-seryl-tRNA(Sec) + selenophosphate + H(+) = L-selenocysteinyl-tRNA(Sec) + phosphate</text>
        <dbReference type="Rhea" id="RHEA:22728"/>
        <dbReference type="Rhea" id="RHEA-COMP:9742"/>
        <dbReference type="Rhea" id="RHEA-COMP:9743"/>
        <dbReference type="ChEBI" id="CHEBI:15378"/>
        <dbReference type="ChEBI" id="CHEBI:16144"/>
        <dbReference type="ChEBI" id="CHEBI:43474"/>
        <dbReference type="ChEBI" id="CHEBI:78533"/>
        <dbReference type="ChEBI" id="CHEBI:78573"/>
        <dbReference type="EC" id="2.9.1.1"/>
    </reaction>
</comment>
<feature type="domain" description="L-seryl-tRNA selenium transferase N-terminal" evidence="10">
    <location>
        <begin position="6"/>
        <end position="44"/>
    </location>
</feature>
<keyword evidence="4 8" id="KW-0663">Pyridoxal phosphate</keyword>
<dbReference type="HAMAP" id="MF_00423">
    <property type="entry name" value="SelA"/>
    <property type="match status" value="1"/>
</dbReference>
<dbReference type="EC" id="2.9.1.1" evidence="8"/>
<feature type="modified residue" description="N6-(pyridoxal phosphate)lysine" evidence="8 9">
    <location>
        <position position="291"/>
    </location>
</feature>
<evidence type="ECO:0000256" key="1">
    <source>
        <dbReference type="ARBA" id="ARBA00001933"/>
    </source>
</evidence>
<dbReference type="NCBIfam" id="TIGR00474">
    <property type="entry name" value="selA"/>
    <property type="match status" value="1"/>
</dbReference>
<dbReference type="Gene3D" id="3.90.1150.180">
    <property type="match status" value="1"/>
</dbReference>
<gene>
    <name evidence="8" type="primary">selA</name>
    <name evidence="11" type="ORF">CDSM653_01736</name>
</gene>
<keyword evidence="2 8" id="KW-0963">Cytoplasm</keyword>
<dbReference type="GO" id="GO:0005737">
    <property type="term" value="C:cytoplasm"/>
    <property type="evidence" value="ECO:0007669"/>
    <property type="project" value="UniProtKB-SubCell"/>
</dbReference>
<protein>
    <recommendedName>
        <fullName evidence="8">L-seryl-tRNA(Sec) selenium transferase</fullName>
        <ecNumber evidence="8">2.9.1.1</ecNumber>
    </recommendedName>
    <alternativeName>
        <fullName evidence="8">Selenocysteine synthase</fullName>
        <shortName evidence="8">Sec synthase</shortName>
    </alternativeName>
    <alternativeName>
        <fullName evidence="8">Selenocysteinyl-tRNA(Sec) synthase</fullName>
    </alternativeName>
</protein>
<sequence length="461" mass="51645">MEDLYKELPSVDGLLREEKINEVLKFNKREVVKNCIREVLERYREKIRRGEVKKIDIEKILEDVVSQIEEKKKMSLRRVVNGTGIILHTNLGRALFPPQVKEHLLDIAFCYSTLEYDVEKGERGSRYSHVEKLLCELLDVEAALVVNNNAAAVLLALNTLAKGKEVIVSRGQLIEIGGSFRIPDVMLQSGAILKEVGTTNKTYDFDYINAITENTALLLKVHTSNYRIVGFTHDIATEELVQIGRKYDIPTMEDLGSGVMVDLREYGLPHEPTVQEVVKAGVDIVTFSGDKLLGGPQAGIIVGKKKYIDLMKKNPLTRALRVDKLCLVSLECVLRIYRDYNPVEAIPTLKMLTAKPSQLYEKAAILNKLVLTIPKVKSKVVEITSLSGGGSLPEESLPSYGITLEVEGFDTEDLERRLRIRDIPIITRIVDGVVTIDVRTLLEGDEEVILHALEEITGVCQ</sequence>
<evidence type="ECO:0000313" key="12">
    <source>
        <dbReference type="Proteomes" id="UP000010146"/>
    </source>
</evidence>
<comment type="caution">
    <text evidence="11">The sequence shown here is derived from an EMBL/GenBank/DDBJ whole genome shotgun (WGS) entry which is preliminary data.</text>
</comment>
<dbReference type="GO" id="GO:0001514">
    <property type="term" value="P:selenocysteine incorporation"/>
    <property type="evidence" value="ECO:0007669"/>
    <property type="project" value="UniProtKB-UniRule"/>
</dbReference>
<dbReference type="SUPFAM" id="SSF53383">
    <property type="entry name" value="PLP-dependent transferases"/>
    <property type="match status" value="1"/>
</dbReference>
<accession>A0A0F5PKT0</accession>
<dbReference type="EMBL" id="ABXP02000102">
    <property type="protein sequence ID" value="KKC29238.1"/>
    <property type="molecule type" value="Genomic_DNA"/>
</dbReference>
<evidence type="ECO:0000256" key="6">
    <source>
        <dbReference type="ARBA" id="ARBA00023266"/>
    </source>
</evidence>
<dbReference type="Proteomes" id="UP000010146">
    <property type="component" value="Unassembled WGS sequence"/>
</dbReference>
<dbReference type="UniPathway" id="UPA00906">
    <property type="reaction ID" value="UER00896"/>
</dbReference>
<dbReference type="InterPro" id="IPR015424">
    <property type="entry name" value="PyrdxlP-dep_Trfase"/>
</dbReference>
<dbReference type="InterPro" id="IPR025862">
    <property type="entry name" value="SelA_trans_N_dom"/>
</dbReference>
<name>A0A0F5PKT0_9THEO</name>
<comment type="similarity">
    <text evidence="7 8">Belongs to the SelA family.</text>
</comment>
<dbReference type="AlphaFoldDB" id="A0A0F5PKT0"/>
<dbReference type="InterPro" id="IPR015421">
    <property type="entry name" value="PyrdxlP-dep_Trfase_major"/>
</dbReference>
<reference evidence="11 12" key="2">
    <citation type="journal article" date="2015" name="BMC Genomics">
        <title>Analysis of three genomes within the thermophilic bacterial species Caldanaerobacter subterraneus with a focus on carbon monoxide dehydrogenase evolution and hydrolase diversity.</title>
        <authorList>
            <person name="Sant'Anna F.H."/>
            <person name="Lebedinsky A.V."/>
            <person name="Sokolova T.G."/>
            <person name="Robb F.T."/>
            <person name="Gonzalez J.M."/>
        </authorList>
    </citation>
    <scope>NUCLEOTIDE SEQUENCE [LARGE SCALE GENOMIC DNA]</scope>
    <source>
        <strain evidence="11 12">DSM 12653</strain>
    </source>
</reference>
<keyword evidence="6 8" id="KW-0711">Selenium</keyword>
<proteinExistence type="inferred from homology"/>